<name>A0A060TCZ4_BLAAD</name>
<evidence type="ECO:0000256" key="5">
    <source>
        <dbReference type="ARBA" id="ARBA00022989"/>
    </source>
</evidence>
<gene>
    <name evidence="9" type="ORF">GNLVRS02_ARAD1D46860g</name>
</gene>
<dbReference type="PANTHER" id="PTHR23033:SF47">
    <property type="entry name" value="APPLE DOMAIN-CONTAINING PROTEIN-RELATED"/>
    <property type="match status" value="1"/>
</dbReference>
<accession>A0A060TCZ4</accession>
<reference evidence="9" key="1">
    <citation type="submission" date="2014-02" db="EMBL/GenBank/DDBJ databases">
        <authorList>
            <person name="Genoscope - CEA"/>
        </authorList>
    </citation>
    <scope>NUCLEOTIDE SEQUENCE</scope>
    <source>
        <strain evidence="9">LS3</strain>
    </source>
</reference>
<evidence type="ECO:0000256" key="3">
    <source>
        <dbReference type="ARBA" id="ARBA00022692"/>
    </source>
</evidence>
<sequence>MHRLTNSSSVSRRLVSLVISLTLAVVGLLILTTFTHLNGQLSVHPPHYGKGHGEPREPPQAQYQYHPRDSGIDYLLRKSGPQEPLINNGNNDNTGKDLGVEDFAPHKGYFHHDGNDFLRYESIDAWRTPDSYEPSYVVSKNRPQLPPLSNFRSKGEYLKQPLIADYAPGSESVFFMIKEGASVLWERLPLHFLTTLTRIPKFALYSDAPGSIVGYEVVDVLANVTKETFESPEFEMYRLQKYLHDSHGIADPAHLRVKGGWQLDRFKNIPMLAHAYSVSPQSDWFIFMDGDSYFFMDNVMAHLKTLDPEVPMYMGSAAMLAGDLFAHGGSGVILSRKAVEETVGKHPEYVQEYEKRTFDYCCGDYMVALMLKEKLGITVENDFESPEQRFQFQGNSFWDLEITNEKWCQPIFSFHHLSPHDLGIIWEYERLLGPNAKHITYGSMYRDFYLPYIAEEIENWDNGANEVFFSLEKDREDGVTHGSGDTIRPWESKQICKRTCELLGSCYMWRFLPHAQYCGLSTMIKLGKAAYEWIELEKDHPDNREARSGWVVDRIRNMRLNQTCDPLYYDPSYDSSPIDRTEGWYRRQYAAELQNTSNKLKM</sequence>
<dbReference type="Gene3D" id="3.90.550.50">
    <property type="match status" value="1"/>
</dbReference>
<protein>
    <submittedName>
        <fullName evidence="9">ARAD1D46860p</fullName>
    </submittedName>
</protein>
<feature type="transmembrane region" description="Helical" evidence="8">
    <location>
        <begin position="14"/>
        <end position="37"/>
    </location>
</feature>
<dbReference type="AlphaFoldDB" id="A0A060TCZ4"/>
<evidence type="ECO:0000256" key="6">
    <source>
        <dbReference type="ARBA" id="ARBA00023136"/>
    </source>
</evidence>
<comment type="subcellular location">
    <subcellularLocation>
        <location evidence="1">Membrane</location>
        <topology evidence="1">Single-pass type II membrane protein</topology>
    </subcellularLocation>
</comment>
<dbReference type="PANTHER" id="PTHR23033">
    <property type="entry name" value="BETA1,3-GALACTOSYLTRANSFERASE"/>
    <property type="match status" value="1"/>
</dbReference>
<keyword evidence="4" id="KW-0735">Signal-anchor</keyword>
<organism evidence="9">
    <name type="scientific">Blastobotrys adeninivorans</name>
    <name type="common">Yeast</name>
    <name type="synonym">Arxula adeninivorans</name>
    <dbReference type="NCBI Taxonomy" id="409370"/>
    <lineage>
        <taxon>Eukaryota</taxon>
        <taxon>Fungi</taxon>
        <taxon>Dikarya</taxon>
        <taxon>Ascomycota</taxon>
        <taxon>Saccharomycotina</taxon>
        <taxon>Dipodascomycetes</taxon>
        <taxon>Dipodascales</taxon>
        <taxon>Trichomonascaceae</taxon>
        <taxon>Blastobotrys</taxon>
    </lineage>
</organism>
<feature type="region of interest" description="Disordered" evidence="7">
    <location>
        <begin position="45"/>
        <end position="98"/>
    </location>
</feature>
<proteinExistence type="inferred from homology"/>
<evidence type="ECO:0000256" key="1">
    <source>
        <dbReference type="ARBA" id="ARBA00004606"/>
    </source>
</evidence>
<evidence type="ECO:0000256" key="8">
    <source>
        <dbReference type="SAM" id="Phobius"/>
    </source>
</evidence>
<dbReference type="InterPro" id="IPR026050">
    <property type="entry name" value="C1GALT1/C1GALT1_chp1"/>
</dbReference>
<evidence type="ECO:0000256" key="2">
    <source>
        <dbReference type="ARBA" id="ARBA00006462"/>
    </source>
</evidence>
<dbReference type="EMBL" id="HG937694">
    <property type="protein sequence ID" value="CDP38975.1"/>
    <property type="molecule type" value="Genomic_DNA"/>
</dbReference>
<keyword evidence="6 8" id="KW-0472">Membrane</keyword>
<reference evidence="9" key="2">
    <citation type="submission" date="2014-06" db="EMBL/GenBank/DDBJ databases">
        <title>The complete genome of Blastobotrys (Arxula) adeninivorans LS3 - a yeast of biotechnological interest.</title>
        <authorList>
            <person name="Kunze G."/>
            <person name="Gaillardin C."/>
            <person name="Czernicka M."/>
            <person name="Durrens P."/>
            <person name="Martin T."/>
            <person name="Boer E."/>
            <person name="Gabaldon T."/>
            <person name="Cruz J."/>
            <person name="Talla E."/>
            <person name="Marck C."/>
            <person name="Goffeau A."/>
            <person name="Barbe V."/>
            <person name="Baret P."/>
            <person name="Baronian K."/>
            <person name="Beier S."/>
            <person name="Bleykasten C."/>
            <person name="Bode R."/>
            <person name="Casaregola S."/>
            <person name="Despons L."/>
            <person name="Fairhead C."/>
            <person name="Giersberg M."/>
            <person name="Gierski P."/>
            <person name="Hahnel U."/>
            <person name="Hartmann A."/>
            <person name="Jankowska D."/>
            <person name="Jubin C."/>
            <person name="Jung P."/>
            <person name="Lafontaine I."/>
            <person name="Leh-Louis V."/>
            <person name="Lemaire M."/>
            <person name="Marcet-Houben M."/>
            <person name="Mascher M."/>
            <person name="Morel G."/>
            <person name="Richard G.-F."/>
            <person name="Riechen J."/>
            <person name="Sacerdot C."/>
            <person name="Sarkar A."/>
            <person name="Savel G."/>
            <person name="Schacherer J."/>
            <person name="Sherman D."/>
            <person name="Straub M.-L."/>
            <person name="Stein N."/>
            <person name="Thierry A."/>
            <person name="Trautwein-Schult A."/>
            <person name="Westhof E."/>
            <person name="Worch S."/>
            <person name="Dujon B."/>
            <person name="Souciet J.-L."/>
            <person name="Wincker P."/>
            <person name="Scholz U."/>
            <person name="Neuveglise N."/>
        </authorList>
    </citation>
    <scope>NUCLEOTIDE SEQUENCE</scope>
    <source>
        <strain evidence="9">LS3</strain>
    </source>
</reference>
<evidence type="ECO:0000313" key="9">
    <source>
        <dbReference type="EMBL" id="CDP38975.1"/>
    </source>
</evidence>
<evidence type="ECO:0000256" key="4">
    <source>
        <dbReference type="ARBA" id="ARBA00022968"/>
    </source>
</evidence>
<dbReference type="PhylomeDB" id="A0A060TCZ4"/>
<keyword evidence="3 8" id="KW-0812">Transmembrane</keyword>
<evidence type="ECO:0000256" key="7">
    <source>
        <dbReference type="SAM" id="MobiDB-lite"/>
    </source>
</evidence>
<keyword evidence="5 8" id="KW-1133">Transmembrane helix</keyword>
<comment type="similarity">
    <text evidence="2">Belongs to the glycosyltransferase 31 family. Beta3-Gal-T subfamily.</text>
</comment>
<dbReference type="GO" id="GO:0016020">
    <property type="term" value="C:membrane"/>
    <property type="evidence" value="ECO:0007669"/>
    <property type="project" value="UniProtKB-SubCell"/>
</dbReference>